<gene>
    <name evidence="14" type="ORF">O4H32_04845</name>
</gene>
<feature type="transmembrane region" description="Helical" evidence="13">
    <location>
        <begin position="65"/>
        <end position="87"/>
    </location>
</feature>
<sequence>MRIGGVRGIGVLAAACLTVGLALAVWFLIDAQGWWASALIRIMSAQAGLHQQLAQAMREVGHEGWIAAAPLIGLSALYGVFHAAGPGHGKAVVTAYLGTRQAHPRQGLLLATLAALVQGAVAVLLVEVVANLLDLSLRHAQRAGAQMENLSFALVALLGAVLALKGATALYRRWQWWRSHTGSAGLFTAGAGMRAYCADCGSLHRLAATHDKTSLNWREGLPVALVIGARPCTGAILVLLAAYPLGLRWAGIAAVMAMSVGTALTVSLIAVGAVSARTGILRALGRTGGVRSNRMRVGLEILGLLGGLFICLLGLGLLQQALRTPAHPLL</sequence>
<evidence type="ECO:0000256" key="12">
    <source>
        <dbReference type="ARBA" id="ARBA00023285"/>
    </source>
</evidence>
<evidence type="ECO:0000256" key="1">
    <source>
        <dbReference type="ARBA" id="ARBA00002510"/>
    </source>
</evidence>
<comment type="function">
    <text evidence="1">Efflux system for nickel and cobalt.</text>
</comment>
<accession>A0ABT4M1U4</accession>
<evidence type="ECO:0000256" key="4">
    <source>
        <dbReference type="ARBA" id="ARBA00022448"/>
    </source>
</evidence>
<comment type="similarity">
    <text evidence="13">Belongs to the NiCoT transporter (TC 2.A.52) family.</text>
</comment>
<feature type="transmembrane region" description="Helical" evidence="13">
    <location>
        <begin position="297"/>
        <end position="318"/>
    </location>
</feature>
<evidence type="ECO:0000256" key="8">
    <source>
        <dbReference type="ARBA" id="ARBA00022989"/>
    </source>
</evidence>
<keyword evidence="6" id="KW-0533">Nickel</keyword>
<keyword evidence="15" id="KW-1185">Reference proteome</keyword>
<evidence type="ECO:0000256" key="7">
    <source>
        <dbReference type="ARBA" id="ARBA00022692"/>
    </source>
</evidence>
<feature type="transmembrane region" description="Helical" evidence="13">
    <location>
        <begin position="150"/>
        <end position="171"/>
    </location>
</feature>
<protein>
    <recommendedName>
        <fullName evidence="13">Nickel/cobalt efflux system</fullName>
    </recommendedName>
</protein>
<evidence type="ECO:0000256" key="6">
    <source>
        <dbReference type="ARBA" id="ARBA00022596"/>
    </source>
</evidence>
<keyword evidence="8 13" id="KW-1133">Transmembrane helix</keyword>
<comment type="caution">
    <text evidence="14">The sequence shown here is derived from an EMBL/GenBank/DDBJ whole genome shotgun (WGS) entry which is preliminary data.</text>
</comment>
<organism evidence="14 15">
    <name type="scientific">Castellaniella denitrificans</name>
    <dbReference type="NCBI Taxonomy" id="56119"/>
    <lineage>
        <taxon>Bacteria</taxon>
        <taxon>Pseudomonadati</taxon>
        <taxon>Pseudomonadota</taxon>
        <taxon>Betaproteobacteria</taxon>
        <taxon>Burkholderiales</taxon>
        <taxon>Alcaligenaceae</taxon>
        <taxon>Castellaniella</taxon>
    </lineage>
</organism>
<dbReference type="Pfam" id="PF03824">
    <property type="entry name" value="NicO"/>
    <property type="match status" value="2"/>
</dbReference>
<keyword evidence="4 13" id="KW-0813">Transport</keyword>
<keyword evidence="11 13" id="KW-0472">Membrane</keyword>
<feature type="transmembrane region" description="Helical" evidence="13">
    <location>
        <begin position="108"/>
        <end position="130"/>
    </location>
</feature>
<feature type="transmembrane region" description="Helical" evidence="13">
    <location>
        <begin position="221"/>
        <end position="243"/>
    </location>
</feature>
<dbReference type="PANTHER" id="PTHR40659:SF1">
    <property type="entry name" value="NICKEL_COBALT EFFLUX SYSTEM RCNA"/>
    <property type="match status" value="1"/>
</dbReference>
<evidence type="ECO:0000256" key="3">
    <source>
        <dbReference type="ARBA" id="ARBA00022426"/>
    </source>
</evidence>
<keyword evidence="5" id="KW-1003">Cell membrane</keyword>
<keyword evidence="12" id="KW-0170">Cobalt</keyword>
<evidence type="ECO:0000313" key="15">
    <source>
        <dbReference type="Proteomes" id="UP001068379"/>
    </source>
</evidence>
<comment type="subcellular location">
    <subcellularLocation>
        <location evidence="2 13">Cell membrane</location>
        <topology evidence="2 13">Multi-pass membrane protein</topology>
    </subcellularLocation>
</comment>
<dbReference type="PANTHER" id="PTHR40659">
    <property type="entry name" value="NICKEL/COBALT EFFLUX SYSTEM RCNA"/>
    <property type="match status" value="1"/>
</dbReference>
<keyword evidence="9" id="KW-0406">Ion transport</keyword>
<reference evidence="14" key="1">
    <citation type="submission" date="2022-12" db="EMBL/GenBank/DDBJ databases">
        <title>Bacterial isolates from different developmental stages of Nematostella vectensis.</title>
        <authorList>
            <person name="Fraune S."/>
        </authorList>
    </citation>
    <scope>NUCLEOTIDE SEQUENCE</scope>
    <source>
        <strain evidence="14">G21619-S1</strain>
    </source>
</reference>
<dbReference type="InterPro" id="IPR011541">
    <property type="entry name" value="Ni/Co_transpt_high_affinity"/>
</dbReference>
<feature type="transmembrane region" description="Helical" evidence="13">
    <location>
        <begin position="9"/>
        <end position="29"/>
    </location>
</feature>
<evidence type="ECO:0000256" key="2">
    <source>
        <dbReference type="ARBA" id="ARBA00004651"/>
    </source>
</evidence>
<dbReference type="RefSeq" id="WP_269357225.1">
    <property type="nucleotide sequence ID" value="NZ_JAPWHE010000002.1"/>
</dbReference>
<dbReference type="InterPro" id="IPR051224">
    <property type="entry name" value="NiCoT_RcnA"/>
</dbReference>
<proteinExistence type="inferred from homology"/>
<evidence type="ECO:0000256" key="5">
    <source>
        <dbReference type="ARBA" id="ARBA00022475"/>
    </source>
</evidence>
<feature type="transmembrane region" description="Helical" evidence="13">
    <location>
        <begin position="249"/>
        <end position="276"/>
    </location>
</feature>
<evidence type="ECO:0000313" key="14">
    <source>
        <dbReference type="EMBL" id="MCZ4329282.1"/>
    </source>
</evidence>
<evidence type="ECO:0000256" key="9">
    <source>
        <dbReference type="ARBA" id="ARBA00023065"/>
    </source>
</evidence>
<evidence type="ECO:0000256" key="11">
    <source>
        <dbReference type="ARBA" id="ARBA00023136"/>
    </source>
</evidence>
<evidence type="ECO:0000256" key="13">
    <source>
        <dbReference type="RuleBase" id="RU362101"/>
    </source>
</evidence>
<dbReference type="Proteomes" id="UP001068379">
    <property type="component" value="Unassembled WGS sequence"/>
</dbReference>
<evidence type="ECO:0000256" key="10">
    <source>
        <dbReference type="ARBA" id="ARBA00023112"/>
    </source>
</evidence>
<keyword evidence="3" id="KW-0171">Cobalt transport</keyword>
<name>A0ABT4M1U4_9BURK</name>
<dbReference type="EMBL" id="JAPWHE010000002">
    <property type="protein sequence ID" value="MCZ4329282.1"/>
    <property type="molecule type" value="Genomic_DNA"/>
</dbReference>
<keyword evidence="10" id="KW-0921">Nickel transport</keyword>
<keyword evidence="7 13" id="KW-0812">Transmembrane</keyword>